<dbReference type="KEGG" id="paj:PAJ_p0062"/>
<gene>
    <name evidence="1" type="primary">ybiU</name>
    <name evidence="1" type="ORF">PAJ_p0062</name>
</gene>
<dbReference type="RefSeq" id="WP_014598187.1">
    <property type="nucleotide sequence ID" value="NC_017533.1"/>
</dbReference>
<sequence length="419" mass="47185">MNVKLQHTALPTDISAAIRQFKQQIRQQIGDVEGLFRQVCQRTEQAISDAKAEERLNGSAWPVISPEEITQGLTPETRESIKRRGCVVVKQHFPREQALAWDASMLRYLDENQFDAQYRGPGDNFFGSLEASRPEIYPIYWSHAQMEARQSPEMAQVQSCLNRLWTFESGGQQWFDPDVNLIYPDRIRRRPPGTTSKGLGAHTDSGALERWLLPAYQRVFRSIFDGNLEHYDPWHAAHRSEVDEFDVPDTTKCSAFRTFQGWTALSDMMPGQGLLHVVPVPEAIAYVLLRPLLSDVADDELCGVKPGRVLPISEKWHPHLVKGLCSLPAITAGDSVWWHCDLIHAVAPVENQQGWGNVMYIPAAPMCDKNRAYAHQVASALEQGHSPADFPPEHYEAGWKNRFTLADLNSVGKRGLGLA</sequence>
<dbReference type="AlphaFoldDB" id="A0A0H3L3U1"/>
<name>A0A0H3L3U1_PANAA</name>
<reference evidence="2" key="1">
    <citation type="journal article" date="2012" name="Appl. Microbiol. Biotechnol.">
        <title>The complete genome sequence of Pantoea ananatis AJ13355, an organism with great biotechnological potential.</title>
        <authorList>
            <person name="Hara Y."/>
            <person name="Kadotani N."/>
            <person name="Izui H."/>
            <person name="Katashkina J.I."/>
            <person name="Kuvaeva T.M."/>
            <person name="Andreeva I.G."/>
            <person name="Golubeva L.I."/>
            <person name="Malko D.B."/>
            <person name="Makeev V.J."/>
            <person name="Mashko S.V."/>
            <person name="Kozlov Y.I."/>
        </authorList>
    </citation>
    <scope>NUCLEOTIDE SEQUENCE [LARGE SCALE GENOMIC DNA]</scope>
    <source>
        <strain evidence="2">AJ13355</strain>
        <plasmid evidence="2">Plasmid pEA320</plasmid>
    </source>
</reference>
<dbReference type="SUPFAM" id="SSF51197">
    <property type="entry name" value="Clavaminate synthase-like"/>
    <property type="match status" value="1"/>
</dbReference>
<proteinExistence type="predicted"/>
<evidence type="ECO:0000313" key="2">
    <source>
        <dbReference type="Proteomes" id="UP000006690"/>
    </source>
</evidence>
<dbReference type="InterPro" id="IPR010856">
    <property type="entry name" value="Gig2-like"/>
</dbReference>
<dbReference type="HOGENOM" id="CLU_011148_1_0_6"/>
<dbReference type="PATRIC" id="fig|932677.3.peg.4438"/>
<dbReference type="InterPro" id="IPR027443">
    <property type="entry name" value="IPNS-like_sf"/>
</dbReference>
<dbReference type="Pfam" id="PF07350">
    <property type="entry name" value="Gig2-like"/>
    <property type="match status" value="1"/>
</dbReference>
<geneLocation type="plasmid" evidence="1 2">
    <name>pEA320</name>
</geneLocation>
<dbReference type="EMBL" id="AP012033">
    <property type="protein sequence ID" value="BAK13929.1"/>
    <property type="molecule type" value="Genomic_DNA"/>
</dbReference>
<organism evidence="1 2">
    <name type="scientific">Pantoea ananatis (strain AJ13355)</name>
    <dbReference type="NCBI Taxonomy" id="932677"/>
    <lineage>
        <taxon>Bacteria</taxon>
        <taxon>Pseudomonadati</taxon>
        <taxon>Pseudomonadota</taxon>
        <taxon>Gammaproteobacteria</taxon>
        <taxon>Enterobacterales</taxon>
        <taxon>Erwiniaceae</taxon>
        <taxon>Pantoea</taxon>
    </lineage>
</organism>
<dbReference type="PANTHER" id="PTHR30613">
    <property type="entry name" value="UNCHARACTERIZED PROTEIN YBIU-RELATED"/>
    <property type="match status" value="1"/>
</dbReference>
<protein>
    <submittedName>
        <fullName evidence="1">Cytoplasmic protein YbiU</fullName>
    </submittedName>
</protein>
<accession>A0A0H3L3U1</accession>
<dbReference type="Gene3D" id="2.60.120.330">
    <property type="entry name" value="B-lactam Antibiotic, Isopenicillin N Synthase, Chain"/>
    <property type="match status" value="1"/>
</dbReference>
<evidence type="ECO:0000313" key="1">
    <source>
        <dbReference type="EMBL" id="BAK13929.1"/>
    </source>
</evidence>
<dbReference type="eggNOG" id="ENOG502Z7SR">
    <property type="taxonomic scope" value="Bacteria"/>
</dbReference>
<dbReference type="OrthoDB" id="5620327at2"/>
<dbReference type="Proteomes" id="UP000006690">
    <property type="component" value="Plasmid pEA320"/>
</dbReference>
<keyword evidence="1" id="KW-0614">Plasmid</keyword>
<dbReference type="PANTHER" id="PTHR30613:SF1">
    <property type="entry name" value="DUF1479 DOMAIN PROTEIN (AFU_ORTHOLOGUE AFUA_5G09280)"/>
    <property type="match status" value="1"/>
</dbReference>